<name>A0A164MS46_9CRUS</name>
<dbReference type="EMBL" id="LRGB01002969">
    <property type="protein sequence ID" value="KZS05306.1"/>
    <property type="molecule type" value="Genomic_DNA"/>
</dbReference>
<evidence type="ECO:0000313" key="2">
    <source>
        <dbReference type="Proteomes" id="UP000076858"/>
    </source>
</evidence>
<gene>
    <name evidence="1" type="ORF">APZ42_031565</name>
</gene>
<dbReference type="PANTHER" id="PTHR31912">
    <property type="entry name" value="IP13529P"/>
    <property type="match status" value="1"/>
</dbReference>
<keyword evidence="2" id="KW-1185">Reference proteome</keyword>
<protein>
    <submittedName>
        <fullName evidence="1">Uncharacterized protein</fullName>
    </submittedName>
</protein>
<comment type="caution">
    <text evidence="1">The sequence shown here is derived from an EMBL/GenBank/DDBJ whole genome shotgun (WGS) entry which is preliminary data.</text>
</comment>
<reference evidence="1 2" key="1">
    <citation type="submission" date="2016-03" db="EMBL/GenBank/DDBJ databases">
        <title>EvidentialGene: Evidence-directed Construction of Genes on Genomes.</title>
        <authorList>
            <person name="Gilbert D.G."/>
            <person name="Choi J.-H."/>
            <person name="Mockaitis K."/>
            <person name="Colbourne J."/>
            <person name="Pfrender M."/>
        </authorList>
    </citation>
    <scope>NUCLEOTIDE SEQUENCE [LARGE SCALE GENOMIC DNA]</scope>
    <source>
        <strain evidence="1 2">Xinb3</strain>
        <tissue evidence="1">Complete organism</tissue>
    </source>
</reference>
<dbReference type="Proteomes" id="UP000076858">
    <property type="component" value="Unassembled WGS sequence"/>
</dbReference>
<sequence length="341" mass="39278">MDSFASVVVFPGQETKKRSGCENSGFCQNIGSSGLYVQYPAQKGPISTLTAEELQLRFQSSNIVPAVISDKFYSERYFFQTYESLTSLSWIFHEVECRFKVEWMKSHPPGGENDSVIEEYMKATFGYRQKQIRTSLTEPGLVMAEYPRFKDFQNGSLVKNFKLLYPEAKDFDKSFKEKYLNEIFLLANRKSVDIPQSPDECFKAMYVLVKLTPSITKLRKINLKLVFERLIVFVKENADLISLSETREAHLKQPFICCMGTIENPINYWLVIDREIVPCGKDFAEVFINLFSSFYILNLNYPQYLAGFYGFFEECVFEIKVSSPAVTAFRASLESLRTLAI</sequence>
<proteinExistence type="predicted"/>
<accession>A0A164MS46</accession>
<evidence type="ECO:0000313" key="1">
    <source>
        <dbReference type="EMBL" id="KZS05306.1"/>
    </source>
</evidence>
<dbReference type="OrthoDB" id="10053555at2759"/>
<organism evidence="1 2">
    <name type="scientific">Daphnia magna</name>
    <dbReference type="NCBI Taxonomy" id="35525"/>
    <lineage>
        <taxon>Eukaryota</taxon>
        <taxon>Metazoa</taxon>
        <taxon>Ecdysozoa</taxon>
        <taxon>Arthropoda</taxon>
        <taxon>Crustacea</taxon>
        <taxon>Branchiopoda</taxon>
        <taxon>Diplostraca</taxon>
        <taxon>Cladocera</taxon>
        <taxon>Anomopoda</taxon>
        <taxon>Daphniidae</taxon>
        <taxon>Daphnia</taxon>
    </lineage>
</organism>
<dbReference type="AlphaFoldDB" id="A0A164MS46"/>
<dbReference type="PANTHER" id="PTHR31912:SF36">
    <property type="entry name" value="C2H2-TYPE DOMAIN-CONTAINING PROTEIN"/>
    <property type="match status" value="1"/>
</dbReference>